<feature type="compositionally biased region" description="Polar residues" evidence="1">
    <location>
        <begin position="7"/>
        <end position="20"/>
    </location>
</feature>
<dbReference type="RefSeq" id="WP_127030776.1">
    <property type="nucleotide sequence ID" value="NZ_RYFG02000045.1"/>
</dbReference>
<feature type="region of interest" description="Disordered" evidence="1">
    <location>
        <begin position="1"/>
        <end position="31"/>
    </location>
</feature>
<protein>
    <recommendedName>
        <fullName evidence="4">Porin</fullName>
    </recommendedName>
</protein>
<accession>A0ABY3CCP2</accession>
<sequence length="425" mass="46666">MLHHYRNQQSATEAKPVSSNRQEEHDGSPALKTGADFLETALKGLCLASLICGQAAVNADDYVQSPYFKGGKIDSNFNRYDNGDFSVNNFLWTPVFKGGAGTFISENGGQDVNYYGGYARPLLTQPELGELFLGAQQVLQGDRIATEVQGEYRLPNGLGFGGGFVDRSQSVQDAQFAKVSYQNQWRDIKYIVSSQWQGFNGRDYGGGYVAIYNKEWLATYGNDGEQWRSAFGYIAPQITEKLRPAVEVLYIDNSIGKIGADRTLMVSGSLGFSKGFLSHEATLGRAMGPTGMQFANPLGYLNTATDPTFNRRAEVWEIGGLLNFRYINTSDASGLPRTETFEANIFPGQILGIDNFLGSIFVGGGITSPNGTFPYKSTSAQKNQNGVSGNIGYIKRFGHIDTNVRVQHDFDVNDTQLYVGAQYWL</sequence>
<keyword evidence="3" id="KW-1185">Reference proteome</keyword>
<name>A0ABY3CCP2_9GAMM</name>
<dbReference type="EMBL" id="RYFG02000045">
    <property type="protein sequence ID" value="TRW99995.1"/>
    <property type="molecule type" value="Genomic_DNA"/>
</dbReference>
<organism evidence="2 3">
    <name type="scientific">Candidatus Methylobacter oryzae</name>
    <dbReference type="NCBI Taxonomy" id="2497749"/>
    <lineage>
        <taxon>Bacteria</taxon>
        <taxon>Pseudomonadati</taxon>
        <taxon>Pseudomonadota</taxon>
        <taxon>Gammaproteobacteria</taxon>
        <taxon>Methylococcales</taxon>
        <taxon>Methylococcaceae</taxon>
        <taxon>Methylobacter</taxon>
    </lineage>
</organism>
<evidence type="ECO:0008006" key="4">
    <source>
        <dbReference type="Google" id="ProtNLM"/>
    </source>
</evidence>
<evidence type="ECO:0000256" key="1">
    <source>
        <dbReference type="SAM" id="MobiDB-lite"/>
    </source>
</evidence>
<comment type="caution">
    <text evidence="2">The sequence shown here is derived from an EMBL/GenBank/DDBJ whole genome shotgun (WGS) entry which is preliminary data.</text>
</comment>
<evidence type="ECO:0000313" key="3">
    <source>
        <dbReference type="Proteomes" id="UP000733744"/>
    </source>
</evidence>
<proteinExistence type="predicted"/>
<gene>
    <name evidence="2" type="ORF">EKO24_006360</name>
</gene>
<evidence type="ECO:0000313" key="2">
    <source>
        <dbReference type="EMBL" id="TRW99995.1"/>
    </source>
</evidence>
<dbReference type="Proteomes" id="UP000733744">
    <property type="component" value="Unassembled WGS sequence"/>
</dbReference>
<reference evidence="2 3" key="1">
    <citation type="journal article" date="2019" name="Antonie Van Leeuwenhoek">
        <title>Description of 'Ca. Methylobacter oryzae' KRF1, a novel species from the environmentally important Methylobacter clade 2.</title>
        <authorList>
            <person name="Khatri K."/>
            <person name="Mohite J.A."/>
            <person name="Pandit P.S."/>
            <person name="Bahulikar R."/>
            <person name="Rahalkar M.C."/>
        </authorList>
    </citation>
    <scope>NUCLEOTIDE SEQUENCE [LARGE SCALE GENOMIC DNA]</scope>
    <source>
        <strain evidence="2 3">KRF1</strain>
    </source>
</reference>